<accession>A0A6J4HSU5</accession>
<feature type="compositionally biased region" description="Pro residues" evidence="1">
    <location>
        <begin position="16"/>
        <end position="34"/>
    </location>
</feature>
<organism evidence="3">
    <name type="scientific">uncultured Acidimicrobiales bacterium</name>
    <dbReference type="NCBI Taxonomy" id="310071"/>
    <lineage>
        <taxon>Bacteria</taxon>
        <taxon>Bacillati</taxon>
        <taxon>Actinomycetota</taxon>
        <taxon>Acidimicrobiia</taxon>
        <taxon>Acidimicrobiales</taxon>
        <taxon>environmental samples</taxon>
    </lineage>
</organism>
<proteinExistence type="predicted"/>
<keyword evidence="2" id="KW-1133">Transmembrane helix</keyword>
<dbReference type="EMBL" id="CADCTF010000063">
    <property type="protein sequence ID" value="CAA9232957.1"/>
    <property type="molecule type" value="Genomic_DNA"/>
</dbReference>
<evidence type="ECO:0000313" key="3">
    <source>
        <dbReference type="EMBL" id="CAA9232957.1"/>
    </source>
</evidence>
<name>A0A6J4HSU5_9ACTN</name>
<dbReference type="AlphaFoldDB" id="A0A6J4HSU5"/>
<gene>
    <name evidence="3" type="ORF">AVDCRST_MAG50-1274</name>
</gene>
<evidence type="ECO:0000256" key="2">
    <source>
        <dbReference type="SAM" id="Phobius"/>
    </source>
</evidence>
<sequence>MWHFVAFRGFAVSTPQQPPPGAEETPALPPLPPLPDDRTQPIDRTQQIVGAPPGPPDPIAPSFAARWRNTIILAAVVLVGVLVAAYFVLRDEPVVLEANGARITNGDAVVGQAEGVFRQLVEADGAHPPKGAGCWFAPPAQTMAASTAPPRIACGPVRLGVSTADDKVWVTGTVSYASSAGTPPDAIGTFSKLTAIEALDAGRLTRPDGKEPPGANDLRRPDDVLRTAEGKRLMGVTEGLASAERAFVRALERAEASAPPEPACWFGVTIGAANPRASDGAVYCGPVVLASSAPGAVWPRYTFSSSTGDFFSTAQMGAVSISSVTSTQKLPPGTELHRPDGRAAPDGSDLAPPDAKAQAAGYLDVVTDIPESLVLAKPRGDGRLNIPSRSLVVDGVARVPKVGSGKTAVVAAAGEELVVARFSRTARTGSAPAGTAQVVAGTIRKPFTDWSNLPEKGLVVASVPRGTPDVALEVIFEGVPQTLSLVTGERGPDARAALYRANSSVGLGTPVSVQAALPTGAPAGVSGVVTEAKLEAWRERVGWAPAGRAFLSLTVDAWKVDRPCCAVSKVEVVQVWTVALPDGTVIESRPLAPGTTTAVTFEVPETMTTATVQLSIAVSFEQGGAPGQVAGGPVAFPVQLPS</sequence>
<protein>
    <submittedName>
        <fullName evidence="3">Uncharacterized protein</fullName>
    </submittedName>
</protein>
<keyword evidence="2" id="KW-0812">Transmembrane</keyword>
<evidence type="ECO:0000256" key="1">
    <source>
        <dbReference type="SAM" id="MobiDB-lite"/>
    </source>
</evidence>
<feature type="region of interest" description="Disordered" evidence="1">
    <location>
        <begin position="12"/>
        <end position="41"/>
    </location>
</feature>
<reference evidence="3" key="1">
    <citation type="submission" date="2020-02" db="EMBL/GenBank/DDBJ databases">
        <authorList>
            <person name="Meier V. D."/>
        </authorList>
    </citation>
    <scope>NUCLEOTIDE SEQUENCE</scope>
    <source>
        <strain evidence="3">AVDCRST_MAG50</strain>
    </source>
</reference>
<keyword evidence="2" id="KW-0472">Membrane</keyword>
<feature type="transmembrane region" description="Helical" evidence="2">
    <location>
        <begin position="71"/>
        <end position="89"/>
    </location>
</feature>
<feature type="region of interest" description="Disordered" evidence="1">
    <location>
        <begin position="323"/>
        <end position="354"/>
    </location>
</feature>